<dbReference type="Pfam" id="PF14804">
    <property type="entry name" value="Jag_N"/>
    <property type="match status" value="1"/>
</dbReference>
<keyword evidence="3 6" id="KW-0133">Cell shape</keyword>
<dbReference type="InterPro" id="IPR034079">
    <property type="entry name" value="R3H_KhpB"/>
</dbReference>
<evidence type="ECO:0000256" key="2">
    <source>
        <dbReference type="ARBA" id="ARBA00022884"/>
    </source>
</evidence>
<dbReference type="GO" id="GO:0071555">
    <property type="term" value="P:cell wall organization"/>
    <property type="evidence" value="ECO:0007669"/>
    <property type="project" value="UniProtKB-KW"/>
</dbReference>
<dbReference type="InterPro" id="IPR032782">
    <property type="entry name" value="KhpB_N"/>
</dbReference>
<comment type="caution">
    <text evidence="8">The sequence shown here is derived from an EMBL/GenBank/DDBJ whole genome shotgun (WGS) entry which is preliminary data.</text>
</comment>
<keyword evidence="5 6" id="KW-0961">Cell wall biogenesis/degradation</keyword>
<dbReference type="InterPro" id="IPR038008">
    <property type="entry name" value="Jag_KH"/>
</dbReference>
<evidence type="ECO:0000313" key="8">
    <source>
        <dbReference type="EMBL" id="KNY29735.1"/>
    </source>
</evidence>
<dbReference type="InterPro" id="IPR001374">
    <property type="entry name" value="R3H_dom"/>
</dbReference>
<dbReference type="SMART" id="SM00393">
    <property type="entry name" value="R3H"/>
    <property type="match status" value="1"/>
</dbReference>
<dbReference type="PATRIC" id="fig|398512.5.peg.5251"/>
<protein>
    <recommendedName>
        <fullName evidence="6">RNA-binding protein KhpB</fullName>
    </recommendedName>
    <alternativeName>
        <fullName evidence="6">RNA-binding protein EloR</fullName>
    </alternativeName>
</protein>
<sequence>MAYSIEKTAKTVQEAVSLALEELNLNEDKVDIEVLDEGNKGIFGIIGNKMAKVRVTVRESKGDKAKKFLYELFEKMNVKAEVELSETDEAVNLNIKGNDIGILIGRRGETLDSIQYLSSLVINKDNDDYKRVVVDVENYRMKREETLINLANRLADRVVKYRKNITLEPMNPYERRVIHSTLQNNNSVRTYSVGDEPNRKVVITMK</sequence>
<dbReference type="Pfam" id="PF13083">
    <property type="entry name" value="KH_KhpA-B"/>
    <property type="match status" value="1"/>
</dbReference>
<comment type="domain">
    <text evidence="6">Has an N-terminal Jag-N domain and 2 RNA-binding domains (KH and R3H).</text>
</comment>
<keyword evidence="9" id="KW-1185">Reference proteome</keyword>
<dbReference type="InterPro" id="IPR036867">
    <property type="entry name" value="R3H_dom_sf"/>
</dbReference>
<dbReference type="PROSITE" id="PS50084">
    <property type="entry name" value="KH_TYPE_1"/>
    <property type="match status" value="1"/>
</dbReference>
<accession>A0A0L6JVV1</accession>
<dbReference type="InterPro" id="IPR015946">
    <property type="entry name" value="KH_dom-like_a/b"/>
</dbReference>
<dbReference type="GO" id="GO:0009252">
    <property type="term" value="P:peptidoglycan biosynthetic process"/>
    <property type="evidence" value="ECO:0007669"/>
    <property type="project" value="UniProtKB-UniRule"/>
</dbReference>
<dbReference type="CDD" id="cd02644">
    <property type="entry name" value="R3H_jag"/>
    <property type="match status" value="1"/>
</dbReference>
<dbReference type="AlphaFoldDB" id="A0A0L6JVV1"/>
<evidence type="ECO:0000313" key="9">
    <source>
        <dbReference type="Proteomes" id="UP000036923"/>
    </source>
</evidence>
<gene>
    <name evidence="6" type="primary">khpB</name>
    <name evidence="6" type="synonym">eloR</name>
    <name evidence="8" type="ORF">Bccel_5012</name>
</gene>
<dbReference type="SMART" id="SM01245">
    <property type="entry name" value="Jag_N"/>
    <property type="match status" value="1"/>
</dbReference>
<comment type="subcellular location">
    <subcellularLocation>
        <location evidence="6">Cytoplasm</location>
    </subcellularLocation>
</comment>
<comment type="similarity">
    <text evidence="6">Belongs to the KhpB RNA-binding protein family.</text>
</comment>
<keyword evidence="1 6" id="KW-0963">Cytoplasm</keyword>
<evidence type="ECO:0000259" key="7">
    <source>
        <dbReference type="PROSITE" id="PS51061"/>
    </source>
</evidence>
<name>A0A0L6JVV1_9FIRM</name>
<dbReference type="Proteomes" id="UP000036923">
    <property type="component" value="Unassembled WGS sequence"/>
</dbReference>
<organism evidence="8 9">
    <name type="scientific">Pseudobacteroides cellulosolvens ATCC 35603 = DSM 2933</name>
    <dbReference type="NCBI Taxonomy" id="398512"/>
    <lineage>
        <taxon>Bacteria</taxon>
        <taxon>Bacillati</taxon>
        <taxon>Bacillota</taxon>
        <taxon>Clostridia</taxon>
        <taxon>Eubacteriales</taxon>
        <taxon>Oscillospiraceae</taxon>
        <taxon>Pseudobacteroides</taxon>
    </lineage>
</organism>
<dbReference type="SUPFAM" id="SSF82708">
    <property type="entry name" value="R3H domain"/>
    <property type="match status" value="1"/>
</dbReference>
<dbReference type="STRING" id="398512.Bccel_5012"/>
<comment type="subunit">
    <text evidence="6">Forms a complex with KhpA.</text>
</comment>
<dbReference type="PROSITE" id="PS51061">
    <property type="entry name" value="R3H"/>
    <property type="match status" value="1"/>
</dbReference>
<dbReference type="Gene3D" id="3.30.30.80">
    <property type="entry name" value="probable RNA-binding protein from clostridium symbiosum atcc 14940"/>
    <property type="match status" value="1"/>
</dbReference>
<proteinExistence type="inferred from homology"/>
<evidence type="ECO:0000256" key="1">
    <source>
        <dbReference type="ARBA" id="ARBA00022490"/>
    </source>
</evidence>
<dbReference type="CDD" id="cd02414">
    <property type="entry name" value="KH-II_Jag"/>
    <property type="match status" value="1"/>
</dbReference>
<evidence type="ECO:0000256" key="3">
    <source>
        <dbReference type="ARBA" id="ARBA00022960"/>
    </source>
</evidence>
<dbReference type="Gene3D" id="3.30.300.20">
    <property type="match status" value="1"/>
</dbReference>
<dbReference type="Pfam" id="PF01424">
    <property type="entry name" value="R3H"/>
    <property type="match status" value="1"/>
</dbReference>
<evidence type="ECO:0000256" key="4">
    <source>
        <dbReference type="ARBA" id="ARBA00023186"/>
    </source>
</evidence>
<keyword evidence="4 6" id="KW-0143">Chaperone</keyword>
<evidence type="ECO:0000256" key="5">
    <source>
        <dbReference type="ARBA" id="ARBA00023316"/>
    </source>
</evidence>
<dbReference type="HAMAP" id="MF_00867">
    <property type="entry name" value="KhpB"/>
    <property type="match status" value="1"/>
</dbReference>
<dbReference type="OrthoDB" id="9794483at2"/>
<dbReference type="NCBIfam" id="NF041568">
    <property type="entry name" value="Jag_EloR"/>
    <property type="match status" value="1"/>
</dbReference>
<dbReference type="GO" id="GO:0005737">
    <property type="term" value="C:cytoplasm"/>
    <property type="evidence" value="ECO:0007669"/>
    <property type="project" value="UniProtKB-SubCell"/>
</dbReference>
<reference evidence="9" key="1">
    <citation type="submission" date="2015-07" db="EMBL/GenBank/DDBJ databases">
        <title>Near-Complete Genome Sequence of the Cellulolytic Bacterium Bacteroides (Pseudobacteroides) cellulosolvens ATCC 35603.</title>
        <authorList>
            <person name="Dassa B."/>
            <person name="Utturkar S.M."/>
            <person name="Klingeman D.M."/>
            <person name="Hurt R.A."/>
            <person name="Keller M."/>
            <person name="Xu J."/>
            <person name="Reddy Y.H.K."/>
            <person name="Borovok I."/>
            <person name="Grinberg I.R."/>
            <person name="Lamed R."/>
            <person name="Zhivin O."/>
            <person name="Bayer E.A."/>
            <person name="Brown S.D."/>
        </authorList>
    </citation>
    <scope>NUCLEOTIDE SEQUENCE [LARGE SCALE GENOMIC DNA]</scope>
    <source>
        <strain evidence="9">DSM 2933</strain>
    </source>
</reference>
<feature type="domain" description="R3H" evidence="7">
    <location>
        <begin position="141"/>
        <end position="206"/>
    </location>
</feature>
<dbReference type="RefSeq" id="WP_036943240.1">
    <property type="nucleotide sequence ID" value="NZ_JQKC01000021.1"/>
</dbReference>
<dbReference type="eggNOG" id="COG1847">
    <property type="taxonomic scope" value="Bacteria"/>
</dbReference>
<dbReference type="Gene3D" id="3.30.1370.50">
    <property type="entry name" value="R3H-like domain"/>
    <property type="match status" value="1"/>
</dbReference>
<dbReference type="GO" id="GO:0008360">
    <property type="term" value="P:regulation of cell shape"/>
    <property type="evidence" value="ECO:0007669"/>
    <property type="project" value="UniProtKB-KW"/>
</dbReference>
<dbReference type="GO" id="GO:0003723">
    <property type="term" value="F:RNA binding"/>
    <property type="evidence" value="ECO:0007669"/>
    <property type="project" value="UniProtKB-UniRule"/>
</dbReference>
<dbReference type="InterPro" id="IPR039247">
    <property type="entry name" value="KhpB"/>
</dbReference>
<dbReference type="PANTHER" id="PTHR35800">
    <property type="entry name" value="PROTEIN JAG"/>
    <property type="match status" value="1"/>
</dbReference>
<dbReference type="EMBL" id="LGTC01000001">
    <property type="protein sequence ID" value="KNY29735.1"/>
    <property type="molecule type" value="Genomic_DNA"/>
</dbReference>
<evidence type="ECO:0000256" key="6">
    <source>
        <dbReference type="HAMAP-Rule" id="MF_00867"/>
    </source>
</evidence>
<feature type="region of interest" description="Jag_N domain" evidence="6">
    <location>
        <begin position="6"/>
        <end position="56"/>
    </location>
</feature>
<keyword evidence="2 6" id="KW-0694">RNA-binding</keyword>
<comment type="function">
    <text evidence="6">A probable RNA chaperone. Forms a complex with KhpA which binds to cellular RNA and controls its expression. Plays a role in peptidoglycan (PG) homeostasis and cell length regulation.</text>
</comment>
<dbReference type="PANTHER" id="PTHR35800:SF1">
    <property type="entry name" value="RNA-BINDING PROTEIN KHPB"/>
    <property type="match status" value="1"/>
</dbReference>
<dbReference type="InterPro" id="IPR038247">
    <property type="entry name" value="Jag_N_dom_sf"/>
</dbReference>